<sequence>MEHSSRNPALSQVELKLTAEGLRVTLPAQEVPEEAGQNRRVVLLPRLFFDQARQNLLDRLQQFPLQLAALDEEGAEAVADLLPRHFRQLHLNEEARKDPHAAMVRGSVCSCGQMGCAHISEALEGVEAAWSAVTAATRLEWLGWTAETLVHAVLDSWAAQMPMRDAEAELKRIAGRLDTPAYRSKQGELNLAEWLAEMVHNGRLHQPGPELHDVEINLSQAKLQVQADRLQAWTNLLPGVPGAAQGLSLILEQTGKNAEQLAKRFRAQKP</sequence>
<keyword evidence="2" id="KW-1185">Reference proteome</keyword>
<name>A0ABQ1VW63_9BACL</name>
<evidence type="ECO:0008006" key="3">
    <source>
        <dbReference type="Google" id="ProtNLM"/>
    </source>
</evidence>
<organism evidence="1 2">
    <name type="scientific">Paenibacillus aceti</name>
    <dbReference type="NCBI Taxonomy" id="1820010"/>
    <lineage>
        <taxon>Bacteria</taxon>
        <taxon>Bacillati</taxon>
        <taxon>Bacillota</taxon>
        <taxon>Bacilli</taxon>
        <taxon>Bacillales</taxon>
        <taxon>Paenibacillaceae</taxon>
        <taxon>Paenibacillus</taxon>
    </lineage>
</organism>
<reference evidence="2" key="1">
    <citation type="journal article" date="2019" name="Int. J. Syst. Evol. Microbiol.">
        <title>The Global Catalogue of Microorganisms (GCM) 10K type strain sequencing project: providing services to taxonomists for standard genome sequencing and annotation.</title>
        <authorList>
            <consortium name="The Broad Institute Genomics Platform"/>
            <consortium name="The Broad Institute Genome Sequencing Center for Infectious Disease"/>
            <person name="Wu L."/>
            <person name="Ma J."/>
        </authorList>
    </citation>
    <scope>NUCLEOTIDE SEQUENCE [LARGE SCALE GENOMIC DNA]</scope>
    <source>
        <strain evidence="2">CGMCC 1.15420</strain>
    </source>
</reference>
<evidence type="ECO:0000313" key="1">
    <source>
        <dbReference type="EMBL" id="GGF99282.1"/>
    </source>
</evidence>
<protein>
    <recommendedName>
        <fullName evidence="3">SWIM-type domain-containing protein</fullName>
    </recommendedName>
</protein>
<accession>A0ABQ1VW63</accession>
<proteinExistence type="predicted"/>
<comment type="caution">
    <text evidence="1">The sequence shown here is derived from an EMBL/GenBank/DDBJ whole genome shotgun (WGS) entry which is preliminary data.</text>
</comment>
<gene>
    <name evidence="1" type="ORF">GCM10010913_21340</name>
</gene>
<dbReference type="Proteomes" id="UP000608420">
    <property type="component" value="Unassembled WGS sequence"/>
</dbReference>
<dbReference type="EMBL" id="BMIW01000013">
    <property type="protein sequence ID" value="GGF99282.1"/>
    <property type="molecule type" value="Genomic_DNA"/>
</dbReference>
<evidence type="ECO:0000313" key="2">
    <source>
        <dbReference type="Proteomes" id="UP000608420"/>
    </source>
</evidence>
<dbReference type="RefSeq" id="WP_120464649.1">
    <property type="nucleotide sequence ID" value="NZ_BMIW01000013.1"/>
</dbReference>